<dbReference type="EMBL" id="LT629734">
    <property type="protein sequence ID" value="SDS19975.1"/>
    <property type="molecule type" value="Genomic_DNA"/>
</dbReference>
<evidence type="ECO:0000256" key="1">
    <source>
        <dbReference type="SAM" id="MobiDB-lite"/>
    </source>
</evidence>
<sequence length="189" mass="20230">MHAADRVAEPGRAGRRARWEDGGVDGRDEDARRWAPPGHPAAPADRGESPADEPQHSAAAPWTRGRAPAARPRDASVPSELTPPVPPWEAPPEVDPGAPRERSMLPTAIGVALLAVLACVPHWVAPTVSLMVSLVGVPIAWGFRRISHGRRRVQYIVVVLTLLLVAALSVVAPMTWLELGVLQPLTVPE</sequence>
<evidence type="ECO:0000313" key="3">
    <source>
        <dbReference type="EMBL" id="SDS19975.1"/>
    </source>
</evidence>
<keyword evidence="4" id="KW-1185">Reference proteome</keyword>
<feature type="region of interest" description="Disordered" evidence="1">
    <location>
        <begin position="1"/>
        <end position="101"/>
    </location>
</feature>
<name>A0A1H1Q962_9MICO</name>
<organism evidence="3 4">
    <name type="scientific">Agrococcus carbonis</name>
    <dbReference type="NCBI Taxonomy" id="684552"/>
    <lineage>
        <taxon>Bacteria</taxon>
        <taxon>Bacillati</taxon>
        <taxon>Actinomycetota</taxon>
        <taxon>Actinomycetes</taxon>
        <taxon>Micrococcales</taxon>
        <taxon>Microbacteriaceae</taxon>
        <taxon>Agrococcus</taxon>
    </lineage>
</organism>
<feature type="compositionally biased region" description="Low complexity" evidence="1">
    <location>
        <begin position="58"/>
        <end position="78"/>
    </location>
</feature>
<keyword evidence="2" id="KW-0472">Membrane</keyword>
<reference evidence="4" key="1">
    <citation type="submission" date="2016-10" db="EMBL/GenBank/DDBJ databases">
        <authorList>
            <person name="Varghese N."/>
            <person name="Submissions S."/>
        </authorList>
    </citation>
    <scope>NUCLEOTIDE SEQUENCE [LARGE SCALE GENOMIC DNA]</scope>
    <source>
        <strain evidence="4">DSM 22965</strain>
    </source>
</reference>
<feature type="transmembrane region" description="Helical" evidence="2">
    <location>
        <begin position="123"/>
        <end position="143"/>
    </location>
</feature>
<accession>A0A1H1Q962</accession>
<keyword evidence="2" id="KW-1133">Transmembrane helix</keyword>
<proteinExistence type="predicted"/>
<protein>
    <submittedName>
        <fullName evidence="3">Uncharacterized protein</fullName>
    </submittedName>
</protein>
<dbReference type="AlphaFoldDB" id="A0A1H1Q962"/>
<feature type="compositionally biased region" description="Basic and acidic residues" evidence="1">
    <location>
        <begin position="17"/>
        <end position="33"/>
    </location>
</feature>
<gene>
    <name evidence="3" type="ORF">SAMN04489719_1772</name>
</gene>
<evidence type="ECO:0000313" key="4">
    <source>
        <dbReference type="Proteomes" id="UP000199649"/>
    </source>
</evidence>
<feature type="compositionally biased region" description="Basic and acidic residues" evidence="1">
    <location>
        <begin position="45"/>
        <end position="55"/>
    </location>
</feature>
<dbReference type="Proteomes" id="UP000199649">
    <property type="component" value="Chromosome I"/>
</dbReference>
<keyword evidence="2" id="KW-0812">Transmembrane</keyword>
<evidence type="ECO:0000256" key="2">
    <source>
        <dbReference type="SAM" id="Phobius"/>
    </source>
</evidence>
<feature type="compositionally biased region" description="Pro residues" evidence="1">
    <location>
        <begin position="81"/>
        <end position="94"/>
    </location>
</feature>
<feature type="transmembrane region" description="Helical" evidence="2">
    <location>
        <begin position="155"/>
        <end position="176"/>
    </location>
</feature>